<sequence length="167" mass="18827">MTIPKGTQLWKIKSKYEANVILASPQLLIEAAYEYFAWCDKHPLSKPEAVKSGQECGRIIDVPLRRPYSLKGFCLYIGCSSCYLKEFKKKGDSNILEIIARIEDIIHTQLLEGAVSGIFNTSIVSRLLGEIEDEGSLTDRNNTVFHIEVIDPQAKEQLLLLKERLSA</sequence>
<dbReference type="AlphaFoldDB" id="A0A1M5F609"/>
<dbReference type="Gene3D" id="1.10.132.80">
    <property type="match status" value="1"/>
</dbReference>
<gene>
    <name evidence="1" type="ORF">SAMN05444362_11160</name>
</gene>
<accession>A0A1M5F609</accession>
<dbReference type="InterPro" id="IPR032066">
    <property type="entry name" value="GP3_package"/>
</dbReference>
<dbReference type="Pfam" id="PF16677">
    <property type="entry name" value="GP3_package"/>
    <property type="match status" value="1"/>
</dbReference>
<organism evidence="1 2">
    <name type="scientific">Dysgonomonas macrotermitis</name>
    <dbReference type="NCBI Taxonomy" id="1346286"/>
    <lineage>
        <taxon>Bacteria</taxon>
        <taxon>Pseudomonadati</taxon>
        <taxon>Bacteroidota</taxon>
        <taxon>Bacteroidia</taxon>
        <taxon>Bacteroidales</taxon>
        <taxon>Dysgonomonadaceae</taxon>
        <taxon>Dysgonomonas</taxon>
    </lineage>
</organism>
<name>A0A1M5F609_9BACT</name>
<evidence type="ECO:0000313" key="1">
    <source>
        <dbReference type="EMBL" id="SHF86818.1"/>
    </source>
</evidence>
<dbReference type="EMBL" id="FQUC01000011">
    <property type="protein sequence ID" value="SHF86818.1"/>
    <property type="molecule type" value="Genomic_DNA"/>
</dbReference>
<dbReference type="STRING" id="1346286.SAMN05444362_11160"/>
<dbReference type="Proteomes" id="UP000184480">
    <property type="component" value="Unassembled WGS sequence"/>
</dbReference>
<keyword evidence="2" id="KW-1185">Reference proteome</keyword>
<protein>
    <submittedName>
        <fullName evidence="1">DNA-packaging protein gp3</fullName>
    </submittedName>
</protein>
<evidence type="ECO:0000313" key="2">
    <source>
        <dbReference type="Proteomes" id="UP000184480"/>
    </source>
</evidence>
<reference evidence="2" key="1">
    <citation type="submission" date="2016-11" db="EMBL/GenBank/DDBJ databases">
        <authorList>
            <person name="Varghese N."/>
            <person name="Submissions S."/>
        </authorList>
    </citation>
    <scope>NUCLEOTIDE SEQUENCE [LARGE SCALE GENOMIC DNA]</scope>
    <source>
        <strain evidence="2">DSM 27370</strain>
    </source>
</reference>
<proteinExistence type="predicted"/>